<dbReference type="AlphaFoldDB" id="A0A137P6P9"/>
<gene>
    <name evidence="1" type="ORF">CONCODRAFT_17455</name>
</gene>
<keyword evidence="2" id="KW-1185">Reference proteome</keyword>
<evidence type="ECO:0000313" key="2">
    <source>
        <dbReference type="Proteomes" id="UP000070444"/>
    </source>
</evidence>
<reference evidence="1 2" key="1">
    <citation type="journal article" date="2015" name="Genome Biol. Evol.">
        <title>Phylogenomic analyses indicate that early fungi evolved digesting cell walls of algal ancestors of land plants.</title>
        <authorList>
            <person name="Chang Y."/>
            <person name="Wang S."/>
            <person name="Sekimoto S."/>
            <person name="Aerts A.L."/>
            <person name="Choi C."/>
            <person name="Clum A."/>
            <person name="LaButti K.M."/>
            <person name="Lindquist E.A."/>
            <person name="Yee Ngan C."/>
            <person name="Ohm R.A."/>
            <person name="Salamov A.A."/>
            <person name="Grigoriev I.V."/>
            <person name="Spatafora J.W."/>
            <person name="Berbee M.L."/>
        </authorList>
    </citation>
    <scope>NUCLEOTIDE SEQUENCE [LARGE SCALE GENOMIC DNA]</scope>
    <source>
        <strain evidence="1 2">NRRL 28638</strain>
    </source>
</reference>
<accession>A0A137P6P9</accession>
<name>A0A137P6P9_CONC2</name>
<dbReference type="EMBL" id="KQ964496">
    <property type="protein sequence ID" value="KXN70676.1"/>
    <property type="molecule type" value="Genomic_DNA"/>
</dbReference>
<evidence type="ECO:0008006" key="3">
    <source>
        <dbReference type="Google" id="ProtNLM"/>
    </source>
</evidence>
<evidence type="ECO:0000313" key="1">
    <source>
        <dbReference type="EMBL" id="KXN70676.1"/>
    </source>
</evidence>
<proteinExistence type="predicted"/>
<dbReference type="InterPro" id="IPR032675">
    <property type="entry name" value="LRR_dom_sf"/>
</dbReference>
<protein>
    <recommendedName>
        <fullName evidence="3">F-box domain-containing protein</fullName>
    </recommendedName>
</protein>
<dbReference type="Gene3D" id="3.80.10.10">
    <property type="entry name" value="Ribonuclease Inhibitor"/>
    <property type="match status" value="1"/>
</dbReference>
<dbReference type="SUPFAM" id="SSF52047">
    <property type="entry name" value="RNI-like"/>
    <property type="match status" value="1"/>
</dbReference>
<sequence>MLDWTDIALWKDLSCYLSQSDIIKLSLLSKLWRFKLAQLVFRKIGYRGTIKRNIFNQSYEYIYRKKTDKSSEEISDNEKGDGENDFGSDDDICNCDKNPEVVHRYNCKRIVSKRMKEVKKETEIVRIYATDLSVSEYTDSFPLQFDYNTKFIFYFSNLKCLNLNYTRFYLLQLNSMFSKLEKLESLTLIQVGVIDLFIKKGIIIQKETDRKYFVGFVELFEDGGPYFSIKPQYLPNLRRLKYINIRNNFDDTMIEFLVLNPQLSYLSSAENAFTASLLNQISLQPSLKQLDIIKENEIYIPYNLSDSYTLASIQYLHINVDSSEDVDFFIKISLACCNISRLNLEIQHCSNTLAENVALIISQLKKLNTLSININYDIINFIKLMTKGSNIQNLQLVNYSLEDLDLSLIDQHSKIRKVHISYSNPICIASQVKLAADMNKYLNWSILSFHDSITCYKTLIKLL</sequence>
<organism evidence="1 2">
    <name type="scientific">Conidiobolus coronatus (strain ATCC 28846 / CBS 209.66 / NRRL 28638)</name>
    <name type="common">Delacroixia coronata</name>
    <dbReference type="NCBI Taxonomy" id="796925"/>
    <lineage>
        <taxon>Eukaryota</taxon>
        <taxon>Fungi</taxon>
        <taxon>Fungi incertae sedis</taxon>
        <taxon>Zoopagomycota</taxon>
        <taxon>Entomophthoromycotina</taxon>
        <taxon>Entomophthoromycetes</taxon>
        <taxon>Entomophthorales</taxon>
        <taxon>Ancylistaceae</taxon>
        <taxon>Conidiobolus</taxon>
    </lineage>
</organism>
<dbReference type="Proteomes" id="UP000070444">
    <property type="component" value="Unassembled WGS sequence"/>
</dbReference>